<gene>
    <name evidence="2" type="ORF">SAMN05421819_0648</name>
</gene>
<reference evidence="2 3" key="1">
    <citation type="submission" date="2016-10" db="EMBL/GenBank/DDBJ databases">
        <authorList>
            <person name="de Groot N.N."/>
        </authorList>
    </citation>
    <scope>NUCLEOTIDE SEQUENCE [LARGE SCALE GENOMIC DNA]</scope>
    <source>
        <strain evidence="2 3">DSM 22489</strain>
    </source>
</reference>
<dbReference type="RefSeq" id="WP_103931548.1">
    <property type="nucleotide sequence ID" value="NZ_FNVA01000001.1"/>
</dbReference>
<feature type="region of interest" description="Disordered" evidence="1">
    <location>
        <begin position="140"/>
        <end position="160"/>
    </location>
</feature>
<evidence type="ECO:0000256" key="1">
    <source>
        <dbReference type="SAM" id="MobiDB-lite"/>
    </source>
</evidence>
<protein>
    <recommendedName>
        <fullName evidence="4">FlgN protein</fullName>
    </recommendedName>
</protein>
<sequence length="160" mass="17178">MTGPGTETPRAFDSAPQGVEPSAAHFLACVQALTTEIRIALDAIAANDLLTLTDSICRQEDLCFQLDRMPRPDDALAMSGSTARAWAKLWDDVESQIETAVEDLRQVSAGYALVLQTSSRSISLLTSLCRGFAGDVAHASPDRSPNHAGSLTRRTWSCEA</sequence>
<evidence type="ECO:0000313" key="3">
    <source>
        <dbReference type="Proteomes" id="UP000236728"/>
    </source>
</evidence>
<evidence type="ECO:0008006" key="4">
    <source>
        <dbReference type="Google" id="ProtNLM"/>
    </source>
</evidence>
<evidence type="ECO:0000313" key="2">
    <source>
        <dbReference type="EMBL" id="SEF63293.1"/>
    </source>
</evidence>
<keyword evidence="3" id="KW-1185">Reference proteome</keyword>
<dbReference type="AlphaFoldDB" id="A0A1H5TKK3"/>
<accession>A0A1H5TKK3</accession>
<proteinExistence type="predicted"/>
<feature type="compositionally biased region" description="Polar residues" evidence="1">
    <location>
        <begin position="147"/>
        <end position="160"/>
    </location>
</feature>
<dbReference type="EMBL" id="FNVA01000001">
    <property type="protein sequence ID" value="SEF63293.1"/>
    <property type="molecule type" value="Genomic_DNA"/>
</dbReference>
<name>A0A1H5TKK3_9BACT</name>
<organism evidence="2 3">
    <name type="scientific">Bryocella elongata</name>
    <dbReference type="NCBI Taxonomy" id="863522"/>
    <lineage>
        <taxon>Bacteria</taxon>
        <taxon>Pseudomonadati</taxon>
        <taxon>Acidobacteriota</taxon>
        <taxon>Terriglobia</taxon>
        <taxon>Terriglobales</taxon>
        <taxon>Acidobacteriaceae</taxon>
        <taxon>Bryocella</taxon>
    </lineage>
</organism>
<dbReference type="Proteomes" id="UP000236728">
    <property type="component" value="Unassembled WGS sequence"/>
</dbReference>